<comment type="cofactor">
    <cofactor evidence="3">
        <name>a divalent metal cation</name>
        <dbReference type="ChEBI" id="CHEBI:60240"/>
    </cofactor>
    <text evidence="3">Binds 2 divalent metal cations per subunit. Site 1 may preferentially bind zinc ions, while site 2 has a preference for magnesium and/or manganese ions.</text>
</comment>
<keyword evidence="7" id="KW-1185">Reference proteome</keyword>
<dbReference type="CDD" id="cd00077">
    <property type="entry name" value="HDc"/>
    <property type="match status" value="1"/>
</dbReference>
<feature type="compositionally biased region" description="Low complexity" evidence="4">
    <location>
        <begin position="470"/>
        <end position="482"/>
    </location>
</feature>
<feature type="compositionally biased region" description="Polar residues" evidence="4">
    <location>
        <begin position="510"/>
        <end position="558"/>
    </location>
</feature>
<dbReference type="Proteomes" id="UP000242287">
    <property type="component" value="Unassembled WGS sequence"/>
</dbReference>
<evidence type="ECO:0000313" key="7">
    <source>
        <dbReference type="Proteomes" id="UP000242287"/>
    </source>
</evidence>
<dbReference type="SMART" id="SM00471">
    <property type="entry name" value="HDc"/>
    <property type="match status" value="1"/>
</dbReference>
<keyword evidence="2 3" id="KW-0378">Hydrolase</keyword>
<dbReference type="EC" id="3.1.4.-" evidence="3"/>
<dbReference type="Pfam" id="PF00233">
    <property type="entry name" value="PDEase_I"/>
    <property type="match status" value="1"/>
</dbReference>
<dbReference type="InterPro" id="IPR003607">
    <property type="entry name" value="HD/PDEase_dom"/>
</dbReference>
<dbReference type="AlphaFoldDB" id="A0A2A9NQR5"/>
<name>A0A2A9NQR5_9AGAR</name>
<dbReference type="Gene3D" id="1.10.1300.10">
    <property type="entry name" value="3'5'-cyclic nucleotide phosphodiesterase, catalytic domain"/>
    <property type="match status" value="1"/>
</dbReference>
<evidence type="ECO:0000256" key="1">
    <source>
        <dbReference type="ARBA" id="ARBA00022723"/>
    </source>
</evidence>
<dbReference type="InterPro" id="IPR036971">
    <property type="entry name" value="PDEase_catalytic_dom_sf"/>
</dbReference>
<evidence type="ECO:0000259" key="5">
    <source>
        <dbReference type="PROSITE" id="PS51845"/>
    </source>
</evidence>
<sequence>MSGAAPKPTSPLSSVVSDILPRHWRRRSADIGVISLATGAGGHGQGWMGHSGELETGFAELLGYMYTQTLHAVNEQHAEFVSTDLTPETRSRLINNLDRWHFEPHRLPEEQLVACTLLLFELLFRIEGMKDVIPVSMQQISAFVHHLRRIYRLENSYHNFEHALDVLQATHSYLQAAGMVPSVKILLKPNQTWKTSKEFNDGSLVSTLRPEEIFIMYIAAIGHDVGHPGFSNYFMKVAEAPLAKIYDGQSPLEQMHYQLLLRVMHHHGLAVLFNNPVSGSHLRKLLWSSVLATDMSVHNHFMDRLRLDLDHEQGTLCSRQILVSQMLLKCADISNPSRPYPVSQYWATALVTEWVKQATYEKSLDFKPSVQDSATPLKEARSQVSFIENFAQPLLELSSKATPEMQKYLQECIKNQKKWKIRVRELEARPQDPDNDHTTPLQDADDYINVFPLTLPLSRQVCEQREEIMSSESGTGTPTGSEALSISDPAVFMQDQHAAIRAAGKMGVRQQRSFNRNSWTPTPSSRFTGSSARNQPSISSPLANVQEASGSSPTIENQ</sequence>
<dbReference type="OrthoDB" id="546632at2759"/>
<dbReference type="GO" id="GO:0004114">
    <property type="term" value="F:3',5'-cyclic-nucleotide phosphodiesterase activity"/>
    <property type="evidence" value="ECO:0007669"/>
    <property type="project" value="InterPro"/>
</dbReference>
<feature type="region of interest" description="Disordered" evidence="4">
    <location>
        <begin position="465"/>
        <end position="484"/>
    </location>
</feature>
<dbReference type="PROSITE" id="PS00126">
    <property type="entry name" value="PDEASE_I_1"/>
    <property type="match status" value="1"/>
</dbReference>
<evidence type="ECO:0000256" key="2">
    <source>
        <dbReference type="ARBA" id="ARBA00022801"/>
    </source>
</evidence>
<dbReference type="PANTHER" id="PTHR11347">
    <property type="entry name" value="CYCLIC NUCLEOTIDE PHOSPHODIESTERASE"/>
    <property type="match status" value="1"/>
</dbReference>
<dbReference type="InterPro" id="IPR002073">
    <property type="entry name" value="PDEase_catalytic_dom"/>
</dbReference>
<feature type="domain" description="PDEase" evidence="5">
    <location>
        <begin position="73"/>
        <end position="426"/>
    </location>
</feature>
<evidence type="ECO:0000256" key="4">
    <source>
        <dbReference type="SAM" id="MobiDB-lite"/>
    </source>
</evidence>
<evidence type="ECO:0000313" key="6">
    <source>
        <dbReference type="EMBL" id="PFH50597.1"/>
    </source>
</evidence>
<dbReference type="SUPFAM" id="SSF109604">
    <property type="entry name" value="HD-domain/PDEase-like"/>
    <property type="match status" value="1"/>
</dbReference>
<dbReference type="InterPro" id="IPR023174">
    <property type="entry name" value="PDEase_CS"/>
</dbReference>
<protein>
    <recommendedName>
        <fullName evidence="3">Phosphodiesterase</fullName>
        <ecNumber evidence="3">3.1.4.-</ecNumber>
    </recommendedName>
</protein>
<feature type="compositionally biased region" description="Basic and acidic residues" evidence="4">
    <location>
        <begin position="426"/>
        <end position="437"/>
    </location>
</feature>
<dbReference type="EMBL" id="KZ302000">
    <property type="protein sequence ID" value="PFH50597.1"/>
    <property type="molecule type" value="Genomic_DNA"/>
</dbReference>
<accession>A0A2A9NQR5</accession>
<feature type="region of interest" description="Disordered" evidence="4">
    <location>
        <begin position="426"/>
        <end position="445"/>
    </location>
</feature>
<dbReference type="GO" id="GO:0046872">
    <property type="term" value="F:metal ion binding"/>
    <property type="evidence" value="ECO:0007669"/>
    <property type="project" value="UniProtKB-KW"/>
</dbReference>
<proteinExistence type="inferred from homology"/>
<comment type="similarity">
    <text evidence="3">Belongs to the cyclic nucleotide phosphodiesterase family.</text>
</comment>
<dbReference type="STRING" id="703135.A0A2A9NQR5"/>
<reference evidence="6 7" key="1">
    <citation type="submission" date="2014-02" db="EMBL/GenBank/DDBJ databases">
        <title>Transposable element dynamics among asymbiotic and ectomycorrhizal Amanita fungi.</title>
        <authorList>
            <consortium name="DOE Joint Genome Institute"/>
            <person name="Hess J."/>
            <person name="Skrede I."/>
            <person name="Wolfe B."/>
            <person name="LaButti K."/>
            <person name="Ohm R.A."/>
            <person name="Grigoriev I.V."/>
            <person name="Pringle A."/>
        </authorList>
    </citation>
    <scope>NUCLEOTIDE SEQUENCE [LARGE SCALE GENOMIC DNA]</scope>
    <source>
        <strain evidence="6 7">SKay4041</strain>
    </source>
</reference>
<keyword evidence="1 3" id="KW-0479">Metal-binding</keyword>
<evidence type="ECO:0000256" key="3">
    <source>
        <dbReference type="RuleBase" id="RU363067"/>
    </source>
</evidence>
<organism evidence="6 7">
    <name type="scientific">Amanita thiersii Skay4041</name>
    <dbReference type="NCBI Taxonomy" id="703135"/>
    <lineage>
        <taxon>Eukaryota</taxon>
        <taxon>Fungi</taxon>
        <taxon>Dikarya</taxon>
        <taxon>Basidiomycota</taxon>
        <taxon>Agaricomycotina</taxon>
        <taxon>Agaricomycetes</taxon>
        <taxon>Agaricomycetidae</taxon>
        <taxon>Agaricales</taxon>
        <taxon>Pluteineae</taxon>
        <taxon>Amanitaceae</taxon>
        <taxon>Amanita</taxon>
    </lineage>
</organism>
<dbReference type="GO" id="GO:0007165">
    <property type="term" value="P:signal transduction"/>
    <property type="evidence" value="ECO:0007669"/>
    <property type="project" value="InterPro"/>
</dbReference>
<dbReference type="PROSITE" id="PS51845">
    <property type="entry name" value="PDEASE_I_2"/>
    <property type="match status" value="1"/>
</dbReference>
<gene>
    <name evidence="6" type="ORF">AMATHDRAFT_60699</name>
</gene>
<feature type="region of interest" description="Disordered" evidence="4">
    <location>
        <begin position="504"/>
        <end position="558"/>
    </location>
</feature>